<dbReference type="GO" id="GO:0005524">
    <property type="term" value="F:ATP binding"/>
    <property type="evidence" value="ECO:0007669"/>
    <property type="project" value="UniProtKB-UniRule"/>
</dbReference>
<dbReference type="InterPro" id="IPR045272">
    <property type="entry name" value="ANXUR1/2-like"/>
</dbReference>
<protein>
    <recommendedName>
        <fullName evidence="14">Protein kinase domain-containing protein</fullName>
    </recommendedName>
</protein>
<comment type="caution">
    <text evidence="15">The sequence shown here is derived from an EMBL/GenBank/DDBJ whole genome shotgun (WGS) entry which is preliminary data.</text>
</comment>
<keyword evidence="4 13" id="KW-0812">Transmembrane</keyword>
<evidence type="ECO:0000256" key="1">
    <source>
        <dbReference type="ARBA" id="ARBA00004479"/>
    </source>
</evidence>
<keyword evidence="10 13" id="KW-0472">Membrane</keyword>
<evidence type="ECO:0000256" key="4">
    <source>
        <dbReference type="ARBA" id="ARBA00022692"/>
    </source>
</evidence>
<keyword evidence="7" id="KW-0418">Kinase</keyword>
<accession>A0ABD1MHV0</accession>
<sequence length="709" mass="79616">MFFYPTSYSSFRRTDASFTVVSNQFTLLHDFNASLNADALETDFIYKEYVVNVESGDRLNLSFIPSQSSSYAFVNLIEVLSMPNYLYYTPPNDGGFTFVGRTTPYSVGSSFALETQYRIEVGGKDILPRDDTGLFRYWVEQDEDYLMTRDISETADFTDSMNITVIPDYVAPKELYRTVRSMATIDATLNTMNNLTWDFPVHSGFTYMLRLHFCELNPYTAVGDNVFFIYIASHLAEDRADVMKWSQRQKGIAVQRNYVVSIPNNTNNKKVNLSLQLHPYENVLGYSNAYLNGVEIFKISDSRSNNLAGSNPDPLSIQKGKSSSKNGSKNGTTIIGIVVGVVPGVVLISFVVFMVVVLRRKRVTTAKPKNYPLSFDFCRRFSLVEIKSATNNFDDVHIIGVGGFGRVYKGHIDCGSTSVAIKRLQPGSQQGAREFTTEIETLSKLRHVNLVSLIGYCNDNNEMIIVYDFMPRGDLRSHLYYTNKPPLPWKQRLQICIGAASGLHHLHAGAKPMIIHRDVKSTNILLDDKWVAKVSDFGLSRIGPTDMSTSHISTAVRGSFGYLDPEYYTKQRLTVKSDVYSFGVVLFEILCARAPLIHTAEAEQLSLANWARHCYQNGTMDQIVDPALKGKIAPECFRKFCETAVSCLLQDGTKRPSMNDIVSILEFALQLQDSADQCENSAIATEVVNHQQDQTTIPLLRSDQDEVPI</sequence>
<comment type="subcellular location">
    <subcellularLocation>
        <location evidence="1">Membrane</location>
        <topology evidence="1">Single-pass type I membrane protein</topology>
    </subcellularLocation>
</comment>
<keyword evidence="3" id="KW-0808">Transferase</keyword>
<dbReference type="GO" id="GO:0004674">
    <property type="term" value="F:protein serine/threonine kinase activity"/>
    <property type="evidence" value="ECO:0007669"/>
    <property type="project" value="UniProtKB-KW"/>
</dbReference>
<reference evidence="15 16" key="1">
    <citation type="submission" date="2024-08" db="EMBL/GenBank/DDBJ databases">
        <title>Insights into the chromosomal genome structure of Flemingia macrophylla.</title>
        <authorList>
            <person name="Ding Y."/>
            <person name="Zhao Y."/>
            <person name="Bi W."/>
            <person name="Wu M."/>
            <person name="Zhao G."/>
            <person name="Gong Y."/>
            <person name="Li W."/>
            <person name="Zhang P."/>
        </authorList>
    </citation>
    <scope>NUCLEOTIDE SEQUENCE [LARGE SCALE GENOMIC DNA]</scope>
    <source>
        <strain evidence="15">DYQJB</strain>
        <tissue evidence="15">Leaf</tissue>
    </source>
</reference>
<feature type="binding site" evidence="12">
    <location>
        <position position="422"/>
    </location>
    <ligand>
        <name>ATP</name>
        <dbReference type="ChEBI" id="CHEBI:30616"/>
    </ligand>
</feature>
<keyword evidence="11" id="KW-0325">Glycoprotein</keyword>
<evidence type="ECO:0000256" key="10">
    <source>
        <dbReference type="ARBA" id="ARBA00023136"/>
    </source>
</evidence>
<keyword evidence="16" id="KW-1185">Reference proteome</keyword>
<keyword evidence="6 12" id="KW-0547">Nucleotide-binding</keyword>
<evidence type="ECO:0000256" key="7">
    <source>
        <dbReference type="ARBA" id="ARBA00022777"/>
    </source>
</evidence>
<dbReference type="InterPro" id="IPR000719">
    <property type="entry name" value="Prot_kinase_dom"/>
</dbReference>
<evidence type="ECO:0000256" key="8">
    <source>
        <dbReference type="ARBA" id="ARBA00022840"/>
    </source>
</evidence>
<evidence type="ECO:0000313" key="16">
    <source>
        <dbReference type="Proteomes" id="UP001603857"/>
    </source>
</evidence>
<dbReference type="SMART" id="SM00220">
    <property type="entry name" value="S_TKc"/>
    <property type="match status" value="1"/>
</dbReference>
<dbReference type="FunFam" id="2.60.120.430:FF:000007">
    <property type="entry name" value="FERONIA receptor-like kinase"/>
    <property type="match status" value="1"/>
</dbReference>
<dbReference type="Pfam" id="PF11721">
    <property type="entry name" value="Malectin"/>
    <property type="match status" value="1"/>
</dbReference>
<evidence type="ECO:0000313" key="15">
    <source>
        <dbReference type="EMBL" id="KAL2335398.1"/>
    </source>
</evidence>
<keyword evidence="8 12" id="KW-0067">ATP-binding</keyword>
<evidence type="ECO:0000259" key="14">
    <source>
        <dbReference type="PROSITE" id="PS50011"/>
    </source>
</evidence>
<dbReference type="Gene3D" id="3.30.200.20">
    <property type="entry name" value="Phosphorylase Kinase, domain 1"/>
    <property type="match status" value="1"/>
</dbReference>
<evidence type="ECO:0000256" key="6">
    <source>
        <dbReference type="ARBA" id="ARBA00022741"/>
    </source>
</evidence>
<keyword evidence="2" id="KW-0723">Serine/threonine-protein kinase</keyword>
<dbReference type="EMBL" id="JBGMDY010000005">
    <property type="protein sequence ID" value="KAL2335398.1"/>
    <property type="molecule type" value="Genomic_DNA"/>
</dbReference>
<dbReference type="FunFam" id="3.30.200.20:FF:000039">
    <property type="entry name" value="receptor-like protein kinase FERONIA"/>
    <property type="match status" value="1"/>
</dbReference>
<evidence type="ECO:0000256" key="3">
    <source>
        <dbReference type="ARBA" id="ARBA00022679"/>
    </source>
</evidence>
<proteinExistence type="predicted"/>
<evidence type="ECO:0000256" key="12">
    <source>
        <dbReference type="PROSITE-ProRule" id="PRU10141"/>
    </source>
</evidence>
<dbReference type="SUPFAM" id="SSF56112">
    <property type="entry name" value="Protein kinase-like (PK-like)"/>
    <property type="match status" value="1"/>
</dbReference>
<keyword evidence="5" id="KW-0732">Signal</keyword>
<name>A0ABD1MHV0_9FABA</name>
<dbReference type="InterPro" id="IPR021720">
    <property type="entry name" value="Malectin_dom"/>
</dbReference>
<evidence type="ECO:0000256" key="11">
    <source>
        <dbReference type="ARBA" id="ARBA00023180"/>
    </source>
</evidence>
<dbReference type="FunFam" id="1.10.510.10:FF:000252">
    <property type="entry name" value="Receptor-like protein kinase FERONIA"/>
    <property type="match status" value="1"/>
</dbReference>
<dbReference type="InterPro" id="IPR001245">
    <property type="entry name" value="Ser-Thr/Tyr_kinase_cat_dom"/>
</dbReference>
<dbReference type="Proteomes" id="UP001603857">
    <property type="component" value="Unassembled WGS sequence"/>
</dbReference>
<dbReference type="InterPro" id="IPR008271">
    <property type="entry name" value="Ser/Thr_kinase_AS"/>
</dbReference>
<dbReference type="PANTHER" id="PTHR27003:SF434">
    <property type="entry name" value="RECEPTOR-LIKE PROTEIN KINASE FERONIA"/>
    <property type="match status" value="1"/>
</dbReference>
<gene>
    <name evidence="15" type="ORF">Fmac_016611</name>
</gene>
<dbReference type="PROSITE" id="PS50011">
    <property type="entry name" value="PROTEIN_KINASE_DOM"/>
    <property type="match status" value="1"/>
</dbReference>
<evidence type="ECO:0000256" key="2">
    <source>
        <dbReference type="ARBA" id="ARBA00022527"/>
    </source>
</evidence>
<feature type="transmembrane region" description="Helical" evidence="13">
    <location>
        <begin position="334"/>
        <end position="358"/>
    </location>
</feature>
<dbReference type="InterPro" id="IPR011009">
    <property type="entry name" value="Kinase-like_dom_sf"/>
</dbReference>
<keyword evidence="9 13" id="KW-1133">Transmembrane helix</keyword>
<feature type="domain" description="Protein kinase" evidence="14">
    <location>
        <begin position="393"/>
        <end position="668"/>
    </location>
</feature>
<dbReference type="Gene3D" id="2.60.120.430">
    <property type="entry name" value="Galactose-binding lectin"/>
    <property type="match status" value="1"/>
</dbReference>
<dbReference type="Pfam" id="PF07714">
    <property type="entry name" value="PK_Tyr_Ser-Thr"/>
    <property type="match status" value="1"/>
</dbReference>
<evidence type="ECO:0000256" key="9">
    <source>
        <dbReference type="ARBA" id="ARBA00022989"/>
    </source>
</evidence>
<dbReference type="PROSITE" id="PS00108">
    <property type="entry name" value="PROTEIN_KINASE_ST"/>
    <property type="match status" value="1"/>
</dbReference>
<dbReference type="AlphaFoldDB" id="A0ABD1MHV0"/>
<dbReference type="Gene3D" id="1.10.510.10">
    <property type="entry name" value="Transferase(Phosphotransferase) domain 1"/>
    <property type="match status" value="1"/>
</dbReference>
<evidence type="ECO:0000256" key="5">
    <source>
        <dbReference type="ARBA" id="ARBA00022729"/>
    </source>
</evidence>
<dbReference type="CDD" id="cd14066">
    <property type="entry name" value="STKc_IRAK"/>
    <property type="match status" value="1"/>
</dbReference>
<dbReference type="PANTHER" id="PTHR27003">
    <property type="entry name" value="OS07G0166700 PROTEIN"/>
    <property type="match status" value="1"/>
</dbReference>
<dbReference type="PROSITE" id="PS00107">
    <property type="entry name" value="PROTEIN_KINASE_ATP"/>
    <property type="match status" value="1"/>
</dbReference>
<evidence type="ECO:0000256" key="13">
    <source>
        <dbReference type="SAM" id="Phobius"/>
    </source>
</evidence>
<organism evidence="15 16">
    <name type="scientific">Flemingia macrophylla</name>
    <dbReference type="NCBI Taxonomy" id="520843"/>
    <lineage>
        <taxon>Eukaryota</taxon>
        <taxon>Viridiplantae</taxon>
        <taxon>Streptophyta</taxon>
        <taxon>Embryophyta</taxon>
        <taxon>Tracheophyta</taxon>
        <taxon>Spermatophyta</taxon>
        <taxon>Magnoliopsida</taxon>
        <taxon>eudicotyledons</taxon>
        <taxon>Gunneridae</taxon>
        <taxon>Pentapetalae</taxon>
        <taxon>rosids</taxon>
        <taxon>fabids</taxon>
        <taxon>Fabales</taxon>
        <taxon>Fabaceae</taxon>
        <taxon>Papilionoideae</taxon>
        <taxon>50 kb inversion clade</taxon>
        <taxon>NPAAA clade</taxon>
        <taxon>indigoferoid/millettioid clade</taxon>
        <taxon>Phaseoleae</taxon>
        <taxon>Flemingia</taxon>
    </lineage>
</organism>
<dbReference type="GO" id="GO:0016020">
    <property type="term" value="C:membrane"/>
    <property type="evidence" value="ECO:0007669"/>
    <property type="project" value="UniProtKB-SubCell"/>
</dbReference>
<dbReference type="InterPro" id="IPR017441">
    <property type="entry name" value="Protein_kinase_ATP_BS"/>
</dbReference>